<protein>
    <submittedName>
        <fullName evidence="1">DUF1684 domain-containing protein</fullName>
    </submittedName>
</protein>
<proteinExistence type="predicted"/>
<organism evidence="1 2">
    <name type="scientific">Streptacidiphilus fuscans</name>
    <dbReference type="NCBI Taxonomy" id="2789292"/>
    <lineage>
        <taxon>Bacteria</taxon>
        <taxon>Bacillati</taxon>
        <taxon>Actinomycetota</taxon>
        <taxon>Actinomycetes</taxon>
        <taxon>Kitasatosporales</taxon>
        <taxon>Streptomycetaceae</taxon>
        <taxon>Streptacidiphilus</taxon>
    </lineage>
</organism>
<dbReference type="InterPro" id="IPR012467">
    <property type="entry name" value="DUF1684"/>
</dbReference>
<dbReference type="PANTHER" id="PTHR41913">
    <property type="entry name" value="DUF1684 DOMAIN-CONTAINING PROTEIN"/>
    <property type="match status" value="1"/>
</dbReference>
<dbReference type="EMBL" id="JADPRT010000004">
    <property type="protein sequence ID" value="MBF9068782.1"/>
    <property type="molecule type" value="Genomic_DNA"/>
</dbReference>
<dbReference type="AlphaFoldDB" id="A0A931B3S6"/>
<evidence type="ECO:0000313" key="1">
    <source>
        <dbReference type="EMBL" id="MBF9068782.1"/>
    </source>
</evidence>
<gene>
    <name evidence="1" type="ORF">I2501_12185</name>
</gene>
<name>A0A931B3S6_9ACTN</name>
<comment type="caution">
    <text evidence="1">The sequence shown here is derived from an EMBL/GenBank/DDBJ whole genome shotgun (WGS) entry which is preliminary data.</text>
</comment>
<evidence type="ECO:0000313" key="2">
    <source>
        <dbReference type="Proteomes" id="UP000657385"/>
    </source>
</evidence>
<dbReference type="Pfam" id="PF07920">
    <property type="entry name" value="DUF1684"/>
    <property type="match status" value="1"/>
</dbReference>
<keyword evidence="2" id="KW-1185">Reference proteome</keyword>
<reference evidence="1" key="1">
    <citation type="submission" date="2020-11" db="EMBL/GenBank/DDBJ databases">
        <title>Isolation and identification of active actinomycetes.</title>
        <authorList>
            <person name="Yu B."/>
        </authorList>
    </citation>
    <scope>NUCLEOTIDE SEQUENCE</scope>
    <source>
        <strain evidence="1">NEAU-YB345</strain>
    </source>
</reference>
<accession>A0A931B3S6</accession>
<dbReference type="RefSeq" id="WP_196193930.1">
    <property type="nucleotide sequence ID" value="NZ_JADPRT010000004.1"/>
</dbReference>
<sequence>MSTAQDDWKHWIDQRVITARAPHGPLALTGTHWLRDLGPGVPGVPGRWELDAEGGCVTLTAARHDGLAVDDEPLDRTVRLCPDTAAKPSRITYGGRRLLLILREGEYAVRVYDPAAPARAAFAGIAAHPYDAAWTLPARFTAYPDPQVVQVDNADGRPRGLALAGEVAFELDGSPLRLAVGRADSGALHAVFADADEQNYRFRFVDLPAPAEDGSTVLDLNRAYLPPCAFSDHFLCPFPPSGNRLTVAVAAGESRVLRH</sequence>
<dbReference type="PANTHER" id="PTHR41913:SF1">
    <property type="entry name" value="DUF1684 DOMAIN-CONTAINING PROTEIN"/>
    <property type="match status" value="1"/>
</dbReference>
<dbReference type="Proteomes" id="UP000657385">
    <property type="component" value="Unassembled WGS sequence"/>
</dbReference>